<keyword evidence="2 7" id="KW-0645">Protease</keyword>
<accession>A0A7X6S1L0</accession>
<evidence type="ECO:0000256" key="4">
    <source>
        <dbReference type="ARBA" id="ARBA00022807"/>
    </source>
</evidence>
<dbReference type="PANTHER" id="PTHR39178:SF1">
    <property type="entry name" value="RIBOSOMAL-PROCESSING CYSTEINE PROTEASE PRP"/>
    <property type="match status" value="1"/>
</dbReference>
<gene>
    <name evidence="7" type="ORF">HF992_11250</name>
</gene>
<dbReference type="SUPFAM" id="SSF118010">
    <property type="entry name" value="TM1457-like"/>
    <property type="match status" value="1"/>
</dbReference>
<proteinExistence type="inferred from homology"/>
<keyword evidence="4" id="KW-0788">Thiol protease</keyword>
<dbReference type="CDD" id="cd16332">
    <property type="entry name" value="Prp-like"/>
    <property type="match status" value="1"/>
</dbReference>
<dbReference type="Pfam" id="PF04327">
    <property type="entry name" value="Peptidase_Prp"/>
    <property type="match status" value="1"/>
</dbReference>
<evidence type="ECO:0000313" key="8">
    <source>
        <dbReference type="Proteomes" id="UP000522720"/>
    </source>
</evidence>
<sequence length="119" mass="12801">MILAQFTRKAGGQLQSVQVSGHAGSGPYGYDIVCAAVSTLAINFINSLVELARIEVDVQLDELDGGFLKVTLPSHLEEKASQKVQLLFESFLLGMLNLSNNSSEFVQTQVTETLNGGKN</sequence>
<evidence type="ECO:0000256" key="2">
    <source>
        <dbReference type="ARBA" id="ARBA00022670"/>
    </source>
</evidence>
<evidence type="ECO:0000313" key="7">
    <source>
        <dbReference type="EMBL" id="NKZ21378.1"/>
    </source>
</evidence>
<evidence type="ECO:0000256" key="5">
    <source>
        <dbReference type="ARBA" id="ARBA00044503"/>
    </source>
</evidence>
<organism evidence="7 8">
    <name type="scientific">Streptococcus ovuberis</name>
    <dbReference type="NCBI Taxonomy" id="1936207"/>
    <lineage>
        <taxon>Bacteria</taxon>
        <taxon>Bacillati</taxon>
        <taxon>Bacillota</taxon>
        <taxon>Bacilli</taxon>
        <taxon>Lactobacillales</taxon>
        <taxon>Streptococcaceae</taxon>
        <taxon>Streptococcus</taxon>
    </lineage>
</organism>
<dbReference type="Gene3D" id="3.30.70.1490">
    <property type="entry name" value="Cysteine protease Prp"/>
    <property type="match status" value="1"/>
</dbReference>
<name>A0A7X6S1L0_9STRE</name>
<protein>
    <recommendedName>
        <fullName evidence="6">Ribosomal processing cysteine protease Prp</fullName>
    </recommendedName>
</protein>
<evidence type="ECO:0000256" key="1">
    <source>
        <dbReference type="ARBA" id="ARBA00022517"/>
    </source>
</evidence>
<dbReference type="Proteomes" id="UP000522720">
    <property type="component" value="Unassembled WGS sequence"/>
</dbReference>
<dbReference type="InterPro" id="IPR036764">
    <property type="entry name" value="Peptidase_Prp_sf"/>
</dbReference>
<reference evidence="7 8" key="1">
    <citation type="submission" date="2020-04" db="EMBL/GenBank/DDBJ databases">
        <title>MicrobeNet Type strains.</title>
        <authorList>
            <person name="Nicholson A.C."/>
        </authorList>
    </citation>
    <scope>NUCLEOTIDE SEQUENCE [LARGE SCALE GENOMIC DNA]</scope>
    <source>
        <strain evidence="7 8">CCUG 69612</strain>
    </source>
</reference>
<comment type="caution">
    <text evidence="7">The sequence shown here is derived from an EMBL/GenBank/DDBJ whole genome shotgun (WGS) entry which is preliminary data.</text>
</comment>
<dbReference type="InterPro" id="IPR007422">
    <property type="entry name" value="Peptidase_Prp"/>
</dbReference>
<keyword evidence="1" id="KW-0690">Ribosome biogenesis</keyword>
<dbReference type="GO" id="GO:0042254">
    <property type="term" value="P:ribosome biogenesis"/>
    <property type="evidence" value="ECO:0007669"/>
    <property type="project" value="UniProtKB-KW"/>
</dbReference>
<dbReference type="GO" id="GO:0008234">
    <property type="term" value="F:cysteine-type peptidase activity"/>
    <property type="evidence" value="ECO:0007669"/>
    <property type="project" value="UniProtKB-KW"/>
</dbReference>
<dbReference type="EMBL" id="JAAXPR010000035">
    <property type="protein sequence ID" value="NKZ21378.1"/>
    <property type="molecule type" value="Genomic_DNA"/>
</dbReference>
<keyword evidence="3" id="KW-0378">Hydrolase</keyword>
<dbReference type="PANTHER" id="PTHR39178">
    <property type="entry name" value="HYPOTHETICAL RIBOSOME-ASSOCIATED PROTEIN"/>
    <property type="match status" value="1"/>
</dbReference>
<dbReference type="RefSeq" id="WP_168550105.1">
    <property type="nucleotide sequence ID" value="NZ_JAAXPR010000035.1"/>
</dbReference>
<evidence type="ECO:0000256" key="6">
    <source>
        <dbReference type="ARBA" id="ARBA00044538"/>
    </source>
</evidence>
<dbReference type="AlphaFoldDB" id="A0A7X6S1L0"/>
<dbReference type="GO" id="GO:0006508">
    <property type="term" value="P:proteolysis"/>
    <property type="evidence" value="ECO:0007669"/>
    <property type="project" value="UniProtKB-KW"/>
</dbReference>
<evidence type="ECO:0000256" key="3">
    <source>
        <dbReference type="ARBA" id="ARBA00022801"/>
    </source>
</evidence>
<comment type="similarity">
    <text evidence="5">Belongs to the Prp family.</text>
</comment>
<keyword evidence="8" id="KW-1185">Reference proteome</keyword>